<comment type="caution">
    <text evidence="2">The sequence shown here is derived from an EMBL/GenBank/DDBJ whole genome shotgun (WGS) entry which is preliminary data.</text>
</comment>
<sequence length="109" mass="11031">MNGDHTACGPPDSADPPGVPEEAGVTGADAPDDAEIGGRDGITSCIAPNFSRKRVKAACIVDAVAEPVPWKQSCDGRSTPSTHGAGEAAPRPQQPASSALELSWLLQAA</sequence>
<dbReference type="EMBL" id="BSXT01000164">
    <property type="protein sequence ID" value="GMF19521.1"/>
    <property type="molecule type" value="Genomic_DNA"/>
</dbReference>
<reference evidence="2" key="1">
    <citation type="submission" date="2023-04" db="EMBL/GenBank/DDBJ databases">
        <title>Phytophthora fragariaefolia NBRC 109709.</title>
        <authorList>
            <person name="Ichikawa N."/>
            <person name="Sato H."/>
            <person name="Tonouchi N."/>
        </authorList>
    </citation>
    <scope>NUCLEOTIDE SEQUENCE</scope>
    <source>
        <strain evidence="2">NBRC 109709</strain>
    </source>
</reference>
<proteinExistence type="predicted"/>
<evidence type="ECO:0000256" key="1">
    <source>
        <dbReference type="SAM" id="MobiDB-lite"/>
    </source>
</evidence>
<evidence type="ECO:0000313" key="3">
    <source>
        <dbReference type="Proteomes" id="UP001165121"/>
    </source>
</evidence>
<feature type="compositionally biased region" description="Low complexity" evidence="1">
    <location>
        <begin position="88"/>
        <end position="98"/>
    </location>
</feature>
<gene>
    <name evidence="2" type="ORF">Pfra01_000205800</name>
</gene>
<protein>
    <submittedName>
        <fullName evidence="2">Unnamed protein product</fullName>
    </submittedName>
</protein>
<dbReference type="AlphaFoldDB" id="A0A9W6TTU0"/>
<dbReference type="Proteomes" id="UP001165121">
    <property type="component" value="Unassembled WGS sequence"/>
</dbReference>
<name>A0A9W6TTU0_9STRA</name>
<keyword evidence="3" id="KW-1185">Reference proteome</keyword>
<organism evidence="2 3">
    <name type="scientific">Phytophthora fragariaefolia</name>
    <dbReference type="NCBI Taxonomy" id="1490495"/>
    <lineage>
        <taxon>Eukaryota</taxon>
        <taxon>Sar</taxon>
        <taxon>Stramenopiles</taxon>
        <taxon>Oomycota</taxon>
        <taxon>Peronosporomycetes</taxon>
        <taxon>Peronosporales</taxon>
        <taxon>Peronosporaceae</taxon>
        <taxon>Phytophthora</taxon>
    </lineage>
</organism>
<feature type="region of interest" description="Disordered" evidence="1">
    <location>
        <begin position="69"/>
        <end position="98"/>
    </location>
</feature>
<feature type="region of interest" description="Disordered" evidence="1">
    <location>
        <begin position="1"/>
        <end position="43"/>
    </location>
</feature>
<accession>A0A9W6TTU0</accession>
<evidence type="ECO:0000313" key="2">
    <source>
        <dbReference type="EMBL" id="GMF19521.1"/>
    </source>
</evidence>